<reference evidence="4" key="2">
    <citation type="submission" date="2023-06" db="EMBL/GenBank/DDBJ databases">
        <authorList>
            <consortium name="Lawrence Berkeley National Laboratory"/>
            <person name="Mondo S.J."/>
            <person name="Hensen N."/>
            <person name="Bonometti L."/>
            <person name="Westerberg I."/>
            <person name="Brannstrom I.O."/>
            <person name="Guillou S."/>
            <person name="Cros-Aarteil S."/>
            <person name="Calhoun S."/>
            <person name="Haridas S."/>
            <person name="Kuo A."/>
            <person name="Pangilinan J."/>
            <person name="Riley R."/>
            <person name="Labutti K."/>
            <person name="Andreopoulos B."/>
            <person name="Lipzen A."/>
            <person name="Chen C."/>
            <person name="Yanf M."/>
            <person name="Daum C."/>
            <person name="Ng V."/>
            <person name="Clum A."/>
            <person name="Steindorff A."/>
            <person name="Ohm R."/>
            <person name="Martin F."/>
            <person name="Silar P."/>
            <person name="Natvig D."/>
            <person name="Lalanne C."/>
            <person name="Gautier V."/>
            <person name="Ament-Velasquez S.L."/>
            <person name="Kruys A."/>
            <person name="Hutchinson M.I."/>
            <person name="Powell A.J."/>
            <person name="Barry K."/>
            <person name="Miller A.N."/>
            <person name="Grigoriev I.V."/>
            <person name="Debuchy R."/>
            <person name="Gladieux P."/>
            <person name="Thoren M.H."/>
            <person name="Johannesson H."/>
        </authorList>
    </citation>
    <scope>NUCLEOTIDE SEQUENCE</scope>
    <source>
        <strain evidence="4">PSN324</strain>
    </source>
</reference>
<dbReference type="CDD" id="cd11395">
    <property type="entry name" value="bHLHzip_SREBP_like"/>
    <property type="match status" value="1"/>
</dbReference>
<dbReference type="PANTHER" id="PTHR47336:SF2">
    <property type="entry name" value="TRANSCRIPTION FACTOR HMS1-RELATED"/>
    <property type="match status" value="1"/>
</dbReference>
<evidence type="ECO:0000313" key="5">
    <source>
        <dbReference type="Proteomes" id="UP001321749"/>
    </source>
</evidence>
<dbReference type="Pfam" id="PF00010">
    <property type="entry name" value="HLH"/>
    <property type="match status" value="1"/>
</dbReference>
<dbReference type="GO" id="GO:0046983">
    <property type="term" value="F:protein dimerization activity"/>
    <property type="evidence" value="ECO:0007669"/>
    <property type="project" value="InterPro"/>
</dbReference>
<dbReference type="AlphaFoldDB" id="A0AAV9HEB8"/>
<dbReference type="InterPro" id="IPR036638">
    <property type="entry name" value="HLH_DNA-bd_sf"/>
</dbReference>
<accession>A0AAV9HEB8</accession>
<evidence type="ECO:0000313" key="4">
    <source>
        <dbReference type="EMBL" id="KAK4459010.1"/>
    </source>
</evidence>
<organism evidence="4 5">
    <name type="scientific">Cladorrhinum samala</name>
    <dbReference type="NCBI Taxonomy" id="585594"/>
    <lineage>
        <taxon>Eukaryota</taxon>
        <taxon>Fungi</taxon>
        <taxon>Dikarya</taxon>
        <taxon>Ascomycota</taxon>
        <taxon>Pezizomycotina</taxon>
        <taxon>Sordariomycetes</taxon>
        <taxon>Sordariomycetidae</taxon>
        <taxon>Sordariales</taxon>
        <taxon>Podosporaceae</taxon>
        <taxon>Cladorrhinum</taxon>
    </lineage>
</organism>
<feature type="compositionally biased region" description="Polar residues" evidence="2">
    <location>
        <begin position="79"/>
        <end position="91"/>
    </location>
</feature>
<feature type="region of interest" description="Disordered" evidence="2">
    <location>
        <begin position="48"/>
        <end position="152"/>
    </location>
</feature>
<dbReference type="InterPro" id="IPR052099">
    <property type="entry name" value="Regulatory_TF_Diverse"/>
</dbReference>
<dbReference type="SMART" id="SM00353">
    <property type="entry name" value="HLH"/>
    <property type="match status" value="1"/>
</dbReference>
<dbReference type="PROSITE" id="PS50888">
    <property type="entry name" value="BHLH"/>
    <property type="match status" value="1"/>
</dbReference>
<feature type="compositionally biased region" description="Low complexity" evidence="2">
    <location>
        <begin position="48"/>
        <end position="58"/>
    </location>
</feature>
<evidence type="ECO:0000256" key="2">
    <source>
        <dbReference type="SAM" id="MobiDB-lite"/>
    </source>
</evidence>
<dbReference type="InterPro" id="IPR011598">
    <property type="entry name" value="bHLH_dom"/>
</dbReference>
<evidence type="ECO:0000259" key="3">
    <source>
        <dbReference type="PROSITE" id="PS50888"/>
    </source>
</evidence>
<evidence type="ECO:0000256" key="1">
    <source>
        <dbReference type="SAM" id="Coils"/>
    </source>
</evidence>
<dbReference type="SUPFAM" id="SSF47459">
    <property type="entry name" value="HLH, helix-loop-helix DNA-binding domain"/>
    <property type="match status" value="1"/>
</dbReference>
<dbReference type="Gene3D" id="4.10.280.10">
    <property type="entry name" value="Helix-loop-helix DNA-binding domain"/>
    <property type="match status" value="1"/>
</dbReference>
<name>A0AAV9HEB8_9PEZI</name>
<gene>
    <name evidence="4" type="ORF">QBC42DRAFT_275423</name>
</gene>
<dbReference type="EMBL" id="MU865049">
    <property type="protein sequence ID" value="KAK4459010.1"/>
    <property type="molecule type" value="Genomic_DNA"/>
</dbReference>
<reference evidence="4" key="1">
    <citation type="journal article" date="2023" name="Mol. Phylogenet. Evol.">
        <title>Genome-scale phylogeny and comparative genomics of the fungal order Sordariales.</title>
        <authorList>
            <person name="Hensen N."/>
            <person name="Bonometti L."/>
            <person name="Westerberg I."/>
            <person name="Brannstrom I.O."/>
            <person name="Guillou S."/>
            <person name="Cros-Aarteil S."/>
            <person name="Calhoun S."/>
            <person name="Haridas S."/>
            <person name="Kuo A."/>
            <person name="Mondo S."/>
            <person name="Pangilinan J."/>
            <person name="Riley R."/>
            <person name="LaButti K."/>
            <person name="Andreopoulos B."/>
            <person name="Lipzen A."/>
            <person name="Chen C."/>
            <person name="Yan M."/>
            <person name="Daum C."/>
            <person name="Ng V."/>
            <person name="Clum A."/>
            <person name="Steindorff A."/>
            <person name="Ohm R.A."/>
            <person name="Martin F."/>
            <person name="Silar P."/>
            <person name="Natvig D.O."/>
            <person name="Lalanne C."/>
            <person name="Gautier V."/>
            <person name="Ament-Velasquez S.L."/>
            <person name="Kruys A."/>
            <person name="Hutchinson M.I."/>
            <person name="Powell A.J."/>
            <person name="Barry K."/>
            <person name="Miller A.N."/>
            <person name="Grigoriev I.V."/>
            <person name="Debuchy R."/>
            <person name="Gladieux P."/>
            <person name="Hiltunen Thoren M."/>
            <person name="Johannesson H."/>
        </authorList>
    </citation>
    <scope>NUCLEOTIDE SEQUENCE</scope>
    <source>
        <strain evidence="4">PSN324</strain>
    </source>
</reference>
<feature type="domain" description="BHLH" evidence="3">
    <location>
        <begin position="139"/>
        <end position="210"/>
    </location>
</feature>
<feature type="coiled-coil region" evidence="1">
    <location>
        <begin position="200"/>
        <end position="227"/>
    </location>
</feature>
<comment type="caution">
    <text evidence="4">The sequence shown here is derived from an EMBL/GenBank/DDBJ whole genome shotgun (WGS) entry which is preliminary data.</text>
</comment>
<dbReference type="PANTHER" id="PTHR47336">
    <property type="entry name" value="TRANSCRIPTION FACTOR HMS1-RELATED"/>
    <property type="match status" value="1"/>
</dbReference>
<dbReference type="Proteomes" id="UP001321749">
    <property type="component" value="Unassembled WGS sequence"/>
</dbReference>
<protein>
    <recommendedName>
        <fullName evidence="3">BHLH domain-containing protein</fullName>
    </recommendedName>
</protein>
<proteinExistence type="predicted"/>
<sequence length="258" mass="28015">MGDYVSAPQTVQQDWLNITPQQPDFGYNLCSASGDGGCDVIMSSMALSPSSAGSLASPTFPPTGGFPEQPLVYGGQDENGYSSSQQRQPTDTVAALSSAGSFAPPRPPAASSKHPKLRSASRTSKNVQPRPDETPRERKSRNSHNLVEKQYRNRLNLQFESLMNALPESMRNSAASGGGDGATSERLELGERRLSKAQVLDMSTRYIKTLESDREALERENGELVKGIEILKDLLDKEVRDSDSCIPDIGNVGRGERR</sequence>
<keyword evidence="1" id="KW-0175">Coiled coil</keyword>
<keyword evidence="5" id="KW-1185">Reference proteome</keyword>